<evidence type="ECO:0000256" key="1">
    <source>
        <dbReference type="ARBA" id="ARBA00004651"/>
    </source>
</evidence>
<feature type="region of interest" description="Disordered" evidence="8">
    <location>
        <begin position="1"/>
        <end position="25"/>
    </location>
</feature>
<evidence type="ECO:0000313" key="10">
    <source>
        <dbReference type="EMBL" id="MBO2990254.1"/>
    </source>
</evidence>
<dbReference type="PANTHER" id="PTHR30151">
    <property type="entry name" value="ALKANE SULFONATE ABC TRANSPORTER-RELATED, MEMBRANE SUBUNIT"/>
    <property type="match status" value="1"/>
</dbReference>
<dbReference type="GO" id="GO:0055085">
    <property type="term" value="P:transmembrane transport"/>
    <property type="evidence" value="ECO:0007669"/>
    <property type="project" value="InterPro"/>
</dbReference>
<dbReference type="AlphaFoldDB" id="A0A939TNI6"/>
<keyword evidence="3" id="KW-1003">Cell membrane</keyword>
<dbReference type="Gene3D" id="1.10.3720.10">
    <property type="entry name" value="MetI-like"/>
    <property type="match status" value="2"/>
</dbReference>
<feature type="transmembrane region" description="Helical" evidence="7">
    <location>
        <begin position="515"/>
        <end position="534"/>
    </location>
</feature>
<protein>
    <submittedName>
        <fullName evidence="10">ABC transporter permease subunit</fullName>
    </submittedName>
</protein>
<feature type="domain" description="ABC transmembrane type-1" evidence="9">
    <location>
        <begin position="80"/>
        <end position="268"/>
    </location>
</feature>
<proteinExistence type="inferred from homology"/>
<evidence type="ECO:0000256" key="6">
    <source>
        <dbReference type="ARBA" id="ARBA00023136"/>
    </source>
</evidence>
<feature type="transmembrane region" description="Helical" evidence="7">
    <location>
        <begin position="32"/>
        <end position="52"/>
    </location>
</feature>
<organism evidence="10 11">
    <name type="scientific">Leucobacter tardus</name>
    <dbReference type="NCBI Taxonomy" id="501483"/>
    <lineage>
        <taxon>Bacteria</taxon>
        <taxon>Bacillati</taxon>
        <taxon>Actinomycetota</taxon>
        <taxon>Actinomycetes</taxon>
        <taxon>Micrococcales</taxon>
        <taxon>Microbacteriaceae</taxon>
        <taxon>Leucobacter</taxon>
    </lineage>
</organism>
<evidence type="ECO:0000259" key="9">
    <source>
        <dbReference type="PROSITE" id="PS50928"/>
    </source>
</evidence>
<keyword evidence="5 7" id="KW-1133">Transmembrane helix</keyword>
<feature type="transmembrane region" description="Helical" evidence="7">
    <location>
        <begin position="119"/>
        <end position="138"/>
    </location>
</feature>
<comment type="subcellular location">
    <subcellularLocation>
        <location evidence="1 7">Cell membrane</location>
        <topology evidence="1 7">Multi-pass membrane protein</topology>
    </subcellularLocation>
</comment>
<feature type="transmembrane region" description="Helical" evidence="7">
    <location>
        <begin position="362"/>
        <end position="382"/>
    </location>
</feature>
<keyword evidence="6 7" id="KW-0472">Membrane</keyword>
<keyword evidence="4 7" id="KW-0812">Transmembrane</keyword>
<keyword evidence="2 7" id="KW-0813">Transport</keyword>
<sequence>MLTVAIQSDAPARTREPDPASKARTHRASNRWASILRGVLGWVVIVALWELIGRTLLEGRYLIGTPSGIVAKLVDNAEVYGRGLMFTTNEAALGYLFGNLAAAFLAVVVVLLPGLERQVLRIALVVYCLPLVALGPLLRLTFGFTDGPQITLAAIAVFYLTLVPLLVGLRALPSTWLDLTATYGRGRWTTLITVRARAALPYLMAGLQVSVPAAFLGALVGEFTGAERGLGVLSILALRSLDTNGLWALMLLSTVVSLIGYGIISWIARHVSPDRPDVLMTPPGSARRLAGWQRWARGIGGVALTTVIVLGAWILIFEALDLNAYFAKRPWDVWDWLITSSDAGVHRAEIFDAVGQTVAVAIPGYFAGLLLGLALATAFSLSNRVRQTLTPVAVALRCVPIIAIAPLLVGALGRGAFGTAVVVAIMTFFPTLVSCLYGLRQLPGQVSDVFATYATSSTKVLLLGRIPAMAPAFFAAARIAAPSAILAATVAEWLATGTGLGNLMAVDAATSRYTSLWSTVVIVTVVSLLAYALIEFVEQRVLRVVAPEQTRW</sequence>
<dbReference type="Pfam" id="PF00528">
    <property type="entry name" value="BPD_transp_1"/>
    <property type="match status" value="2"/>
</dbReference>
<feature type="transmembrane region" description="Helical" evidence="7">
    <location>
        <begin position="394"/>
        <end position="413"/>
    </location>
</feature>
<dbReference type="Proteomes" id="UP000668403">
    <property type="component" value="Unassembled WGS sequence"/>
</dbReference>
<evidence type="ECO:0000256" key="4">
    <source>
        <dbReference type="ARBA" id="ARBA00022692"/>
    </source>
</evidence>
<feature type="transmembrane region" description="Helical" evidence="7">
    <location>
        <begin position="295"/>
        <end position="316"/>
    </location>
</feature>
<feature type="domain" description="ABC transmembrane type-1" evidence="9">
    <location>
        <begin position="354"/>
        <end position="538"/>
    </location>
</feature>
<feature type="transmembrane region" description="Helical" evidence="7">
    <location>
        <begin position="92"/>
        <end position="112"/>
    </location>
</feature>
<reference evidence="10" key="1">
    <citation type="submission" date="2021-03" db="EMBL/GenBank/DDBJ databases">
        <title>Leucobacter chromiisoli sp. nov., isolated from chromium-containing soil of chemical plant.</title>
        <authorList>
            <person name="Xu Z."/>
        </authorList>
    </citation>
    <scope>NUCLEOTIDE SEQUENCE</scope>
    <source>
        <strain evidence="10">K 70/01</strain>
    </source>
</reference>
<dbReference type="PROSITE" id="PS50928">
    <property type="entry name" value="ABC_TM1"/>
    <property type="match status" value="2"/>
</dbReference>
<feature type="transmembrane region" description="Helical" evidence="7">
    <location>
        <begin position="472"/>
        <end position="495"/>
    </location>
</feature>
<keyword evidence="11" id="KW-1185">Reference proteome</keyword>
<comment type="caution">
    <text evidence="10">The sequence shown here is derived from an EMBL/GenBank/DDBJ whole genome shotgun (WGS) entry which is preliminary data.</text>
</comment>
<evidence type="ECO:0000256" key="2">
    <source>
        <dbReference type="ARBA" id="ARBA00022448"/>
    </source>
</evidence>
<accession>A0A939TNI6</accession>
<dbReference type="InterPro" id="IPR000515">
    <property type="entry name" value="MetI-like"/>
</dbReference>
<evidence type="ECO:0000256" key="7">
    <source>
        <dbReference type="RuleBase" id="RU363032"/>
    </source>
</evidence>
<evidence type="ECO:0000256" key="8">
    <source>
        <dbReference type="SAM" id="MobiDB-lite"/>
    </source>
</evidence>
<name>A0A939TNI6_9MICO</name>
<dbReference type="GO" id="GO:0005886">
    <property type="term" value="C:plasma membrane"/>
    <property type="evidence" value="ECO:0007669"/>
    <property type="project" value="UniProtKB-SubCell"/>
</dbReference>
<evidence type="ECO:0000256" key="3">
    <source>
        <dbReference type="ARBA" id="ARBA00022475"/>
    </source>
</evidence>
<feature type="compositionally biased region" description="Basic and acidic residues" evidence="8">
    <location>
        <begin position="12"/>
        <end position="21"/>
    </location>
</feature>
<evidence type="ECO:0000256" key="5">
    <source>
        <dbReference type="ARBA" id="ARBA00022989"/>
    </source>
</evidence>
<feature type="transmembrane region" description="Helical" evidence="7">
    <location>
        <begin position="150"/>
        <end position="169"/>
    </location>
</feature>
<feature type="transmembrane region" description="Helical" evidence="7">
    <location>
        <begin position="202"/>
        <end position="226"/>
    </location>
</feature>
<comment type="similarity">
    <text evidence="7">Belongs to the binding-protein-dependent transport system permease family.</text>
</comment>
<gene>
    <name evidence="10" type="ORF">J4H85_09650</name>
</gene>
<dbReference type="PANTHER" id="PTHR30151:SF41">
    <property type="entry name" value="ABC TRANSPORTER PERMEASE PROTEIN"/>
    <property type="match status" value="1"/>
</dbReference>
<feature type="transmembrane region" description="Helical" evidence="7">
    <location>
        <begin position="246"/>
        <end position="268"/>
    </location>
</feature>
<feature type="transmembrane region" description="Helical" evidence="7">
    <location>
        <begin position="419"/>
        <end position="439"/>
    </location>
</feature>
<dbReference type="InterPro" id="IPR035906">
    <property type="entry name" value="MetI-like_sf"/>
</dbReference>
<evidence type="ECO:0000313" key="11">
    <source>
        <dbReference type="Proteomes" id="UP000668403"/>
    </source>
</evidence>
<dbReference type="SUPFAM" id="SSF161098">
    <property type="entry name" value="MetI-like"/>
    <property type="match status" value="2"/>
</dbReference>
<dbReference type="EMBL" id="JAGFBF010000005">
    <property type="protein sequence ID" value="MBO2990254.1"/>
    <property type="molecule type" value="Genomic_DNA"/>
</dbReference>